<comment type="subcellular location">
    <subcellularLocation>
        <location evidence="1">Cell outer membrane</location>
    </subcellularLocation>
</comment>
<evidence type="ECO:0000256" key="8">
    <source>
        <dbReference type="SAM" id="Coils"/>
    </source>
</evidence>
<keyword evidence="9" id="KW-0732">Signal</keyword>
<evidence type="ECO:0000256" key="3">
    <source>
        <dbReference type="ARBA" id="ARBA00022448"/>
    </source>
</evidence>
<feature type="signal peptide" evidence="9">
    <location>
        <begin position="1"/>
        <end position="21"/>
    </location>
</feature>
<dbReference type="GO" id="GO:0015288">
    <property type="term" value="F:porin activity"/>
    <property type="evidence" value="ECO:0007669"/>
    <property type="project" value="TreeGrafter"/>
</dbReference>
<keyword evidence="11" id="KW-1185">Reference proteome</keyword>
<evidence type="ECO:0000313" key="11">
    <source>
        <dbReference type="Proteomes" id="UP000190367"/>
    </source>
</evidence>
<evidence type="ECO:0000313" key="10">
    <source>
        <dbReference type="EMBL" id="SKA14392.1"/>
    </source>
</evidence>
<keyword evidence="7" id="KW-0998">Cell outer membrane</keyword>
<organism evidence="10 11">
    <name type="scientific">Chitinophaga eiseniae</name>
    <dbReference type="NCBI Taxonomy" id="634771"/>
    <lineage>
        <taxon>Bacteria</taxon>
        <taxon>Pseudomonadati</taxon>
        <taxon>Bacteroidota</taxon>
        <taxon>Chitinophagia</taxon>
        <taxon>Chitinophagales</taxon>
        <taxon>Chitinophagaceae</taxon>
        <taxon>Chitinophaga</taxon>
    </lineage>
</organism>
<evidence type="ECO:0000256" key="7">
    <source>
        <dbReference type="ARBA" id="ARBA00023237"/>
    </source>
</evidence>
<evidence type="ECO:0000256" key="6">
    <source>
        <dbReference type="ARBA" id="ARBA00023136"/>
    </source>
</evidence>
<evidence type="ECO:0000256" key="5">
    <source>
        <dbReference type="ARBA" id="ARBA00022692"/>
    </source>
</evidence>
<dbReference type="Pfam" id="PF02321">
    <property type="entry name" value="OEP"/>
    <property type="match status" value="2"/>
</dbReference>
<feature type="chain" id="PRO_5012639928" evidence="9">
    <location>
        <begin position="22"/>
        <end position="454"/>
    </location>
</feature>
<proteinExistence type="inferred from homology"/>
<dbReference type="Proteomes" id="UP000190367">
    <property type="component" value="Unassembled WGS sequence"/>
</dbReference>
<name>A0A1T4REF3_9BACT</name>
<comment type="similarity">
    <text evidence="2">Belongs to the outer membrane factor (OMF) (TC 1.B.17) family.</text>
</comment>
<evidence type="ECO:0000256" key="4">
    <source>
        <dbReference type="ARBA" id="ARBA00022452"/>
    </source>
</evidence>
<sequence length="454" mass="50965">MKRLKLTLILLLGIGGLHAYAQAPLTLQEALKFALNNNQQLSRTKMEEEMGKFKTQEVRSQALPQINGNANYTDNLKLAQSLLPGTVIGKPDSSVTITFGTQYTASVGAELNQQIFNQAVFTGLKAAKAGEEYYTLQTQKSTEDVIYNVSGLYYQLLVLQEKIVTVNSNIEKLTQLVNATQSQYENGLAKKIDLDRIKVNLTNYKTQRTQLLNNAATQANNLKRQLGMPMQSSFTIPRASLKEIETKAAGVLQYDDMNLEDRTEFKLIKKQEQLQEFQKKAYLAEYYPTLSLFGRYSYNGMSQQWAFSKSDPANSTFWYGAAAVGLSLHIPIFDGFGRRSKVSQANVTLRQLSKQKEEIALNLNADYENAKLQVRTNLSTIHTQKENVDLANEVYYSTQNNYKLGLASLTDLLNAETSLADAQNSYNEALLQYKMAELDIIKSKGSLKELLTNN</sequence>
<keyword evidence="8" id="KW-0175">Coiled coil</keyword>
<dbReference type="PANTHER" id="PTHR30026:SF20">
    <property type="entry name" value="OUTER MEMBRANE PROTEIN TOLC"/>
    <property type="match status" value="1"/>
</dbReference>
<dbReference type="InterPro" id="IPR003423">
    <property type="entry name" value="OMP_efflux"/>
</dbReference>
<gene>
    <name evidence="10" type="ORF">SAMN04488128_1021069</name>
</gene>
<dbReference type="AlphaFoldDB" id="A0A1T4REF3"/>
<keyword evidence="4" id="KW-1134">Transmembrane beta strand</keyword>
<accession>A0A1T4REF3</accession>
<keyword evidence="3" id="KW-0813">Transport</keyword>
<protein>
    <submittedName>
        <fullName evidence="10">Outer membrane protein TolC</fullName>
    </submittedName>
</protein>
<evidence type="ECO:0000256" key="1">
    <source>
        <dbReference type="ARBA" id="ARBA00004442"/>
    </source>
</evidence>
<dbReference type="PANTHER" id="PTHR30026">
    <property type="entry name" value="OUTER MEMBRANE PROTEIN TOLC"/>
    <property type="match status" value="1"/>
</dbReference>
<dbReference type="EMBL" id="FUWZ01000002">
    <property type="protein sequence ID" value="SKA14392.1"/>
    <property type="molecule type" value="Genomic_DNA"/>
</dbReference>
<evidence type="ECO:0000256" key="2">
    <source>
        <dbReference type="ARBA" id="ARBA00007613"/>
    </source>
</evidence>
<dbReference type="InterPro" id="IPR051906">
    <property type="entry name" value="TolC-like"/>
</dbReference>
<feature type="coiled-coil region" evidence="8">
    <location>
        <begin position="412"/>
        <end position="439"/>
    </location>
</feature>
<dbReference type="SUPFAM" id="SSF56954">
    <property type="entry name" value="Outer membrane efflux proteins (OEP)"/>
    <property type="match status" value="1"/>
</dbReference>
<dbReference type="RefSeq" id="WP_078669556.1">
    <property type="nucleotide sequence ID" value="NZ_FUWZ01000002.1"/>
</dbReference>
<dbReference type="GO" id="GO:0015562">
    <property type="term" value="F:efflux transmembrane transporter activity"/>
    <property type="evidence" value="ECO:0007669"/>
    <property type="project" value="InterPro"/>
</dbReference>
<keyword evidence="5" id="KW-0812">Transmembrane</keyword>
<keyword evidence="6" id="KW-0472">Membrane</keyword>
<reference evidence="11" key="1">
    <citation type="submission" date="2017-02" db="EMBL/GenBank/DDBJ databases">
        <authorList>
            <person name="Varghese N."/>
            <person name="Submissions S."/>
        </authorList>
    </citation>
    <scope>NUCLEOTIDE SEQUENCE [LARGE SCALE GENOMIC DNA]</scope>
    <source>
        <strain evidence="11">DSM 22224</strain>
    </source>
</reference>
<dbReference type="GO" id="GO:1990281">
    <property type="term" value="C:efflux pump complex"/>
    <property type="evidence" value="ECO:0007669"/>
    <property type="project" value="TreeGrafter"/>
</dbReference>
<dbReference type="STRING" id="634771.SAMN04488128_1021069"/>
<dbReference type="GO" id="GO:0009279">
    <property type="term" value="C:cell outer membrane"/>
    <property type="evidence" value="ECO:0007669"/>
    <property type="project" value="UniProtKB-SubCell"/>
</dbReference>
<dbReference type="Gene3D" id="1.20.1600.10">
    <property type="entry name" value="Outer membrane efflux proteins (OEP)"/>
    <property type="match status" value="1"/>
</dbReference>
<evidence type="ECO:0000256" key="9">
    <source>
        <dbReference type="SAM" id="SignalP"/>
    </source>
</evidence>
<dbReference type="OrthoDB" id="367883at2"/>